<sequence>MIDEKKIEAEITRLKVAQLETVMQDQVAMVVLNRNIRFVDITAQIERLKWTLLQQVEETTPAKKRRRR</sequence>
<dbReference type="AlphaFoldDB" id="A0A6M3J4E0"/>
<proteinExistence type="predicted"/>
<gene>
    <name evidence="2" type="ORF">MM415A00306_0034</name>
    <name evidence="1" type="ORF">MM415B00578_0026</name>
</gene>
<evidence type="ECO:0000313" key="1">
    <source>
        <dbReference type="EMBL" id="QJA63772.1"/>
    </source>
</evidence>
<protein>
    <submittedName>
        <fullName evidence="1">Uncharacterized protein</fullName>
    </submittedName>
</protein>
<reference evidence="1" key="1">
    <citation type="submission" date="2020-03" db="EMBL/GenBank/DDBJ databases">
        <title>The deep terrestrial virosphere.</title>
        <authorList>
            <person name="Holmfeldt K."/>
            <person name="Nilsson E."/>
            <person name="Simone D."/>
            <person name="Lopez-Fernandez M."/>
            <person name="Wu X."/>
            <person name="de Brujin I."/>
            <person name="Lundin D."/>
            <person name="Andersson A."/>
            <person name="Bertilsson S."/>
            <person name="Dopson M."/>
        </authorList>
    </citation>
    <scope>NUCLEOTIDE SEQUENCE</scope>
    <source>
        <strain evidence="2">MM415A00306</strain>
        <strain evidence="1">MM415B00578</strain>
    </source>
</reference>
<evidence type="ECO:0000313" key="2">
    <source>
        <dbReference type="EMBL" id="QJA83198.1"/>
    </source>
</evidence>
<dbReference type="EMBL" id="MT141505">
    <property type="protein sequence ID" value="QJA63772.1"/>
    <property type="molecule type" value="Genomic_DNA"/>
</dbReference>
<name>A0A6M3J4E0_9ZZZZ</name>
<dbReference type="EMBL" id="MT142505">
    <property type="protein sequence ID" value="QJA83198.1"/>
    <property type="molecule type" value="Genomic_DNA"/>
</dbReference>
<accession>A0A6M3J4E0</accession>
<organism evidence="1">
    <name type="scientific">viral metagenome</name>
    <dbReference type="NCBI Taxonomy" id="1070528"/>
    <lineage>
        <taxon>unclassified sequences</taxon>
        <taxon>metagenomes</taxon>
        <taxon>organismal metagenomes</taxon>
    </lineage>
</organism>